<proteinExistence type="predicted"/>
<dbReference type="EMBL" id="FOEI01000001">
    <property type="protein sequence ID" value="SEP58198.1"/>
    <property type="molecule type" value="Genomic_DNA"/>
</dbReference>
<dbReference type="AlphaFoldDB" id="A0A1H8Z3L8"/>
<keyword evidence="2" id="KW-1185">Reference proteome</keyword>
<organism evidence="1 2">
    <name type="scientific">Flavobacterium urocaniciphilum</name>
    <dbReference type="NCBI Taxonomy" id="1299341"/>
    <lineage>
        <taxon>Bacteria</taxon>
        <taxon>Pseudomonadati</taxon>
        <taxon>Bacteroidota</taxon>
        <taxon>Flavobacteriia</taxon>
        <taxon>Flavobacteriales</taxon>
        <taxon>Flavobacteriaceae</taxon>
        <taxon>Flavobacterium</taxon>
    </lineage>
</organism>
<dbReference type="OrthoDB" id="966120at2"/>
<gene>
    <name evidence="1" type="ORF">SAMN05444005_101423</name>
</gene>
<dbReference type="STRING" id="1299341.SAMN05444005_101423"/>
<evidence type="ECO:0000313" key="1">
    <source>
        <dbReference type="EMBL" id="SEP58198.1"/>
    </source>
</evidence>
<sequence length="198" mass="23137">MKKIILVFSFLFLAFCTKKENLKIENKTADSLNENVKPIAVQPKFENVFKNHLYIVGPHLDLNGNLELGCDCCSSQFYFCDSIHFIEVAYCLEANDLLIGEYSVNEKGLQLKYNKNRLLMEFDFENDTDSLAVQKPIYSEITNKEFKTIWTKHKNTRFYDTSDEEVSEQRDSLKTSFIKTIKEDEVVSKFLRKNNIKI</sequence>
<accession>A0A1H8Z3L8</accession>
<protein>
    <submittedName>
        <fullName evidence="1">Uncharacterized protein</fullName>
    </submittedName>
</protein>
<name>A0A1H8Z3L8_9FLAO</name>
<reference evidence="1 2" key="1">
    <citation type="submission" date="2016-10" db="EMBL/GenBank/DDBJ databases">
        <authorList>
            <person name="de Groot N.N."/>
        </authorList>
    </citation>
    <scope>NUCLEOTIDE SEQUENCE [LARGE SCALE GENOMIC DNA]</scope>
    <source>
        <strain evidence="1 2">DSM 27078</strain>
    </source>
</reference>
<evidence type="ECO:0000313" key="2">
    <source>
        <dbReference type="Proteomes" id="UP000198648"/>
    </source>
</evidence>
<dbReference type="RefSeq" id="WP_091464530.1">
    <property type="nucleotide sequence ID" value="NZ_FOEI01000001.1"/>
</dbReference>
<dbReference type="Proteomes" id="UP000198648">
    <property type="component" value="Unassembled WGS sequence"/>
</dbReference>